<dbReference type="PANTHER" id="PTHR38786:SF1">
    <property type="entry name" value="FLAGELLAR FLIJ PROTEIN"/>
    <property type="match status" value="1"/>
</dbReference>
<gene>
    <name evidence="11" type="primary">fliJ</name>
    <name evidence="11" type="ORF">E4O92_11275</name>
</gene>
<dbReference type="InterPro" id="IPR052570">
    <property type="entry name" value="FliJ"/>
</dbReference>
<evidence type="ECO:0000256" key="8">
    <source>
        <dbReference type="ARBA" id="ARBA00022927"/>
    </source>
</evidence>
<dbReference type="GO" id="GO:0003774">
    <property type="term" value="F:cytoskeletal motor activity"/>
    <property type="evidence" value="ECO:0007669"/>
    <property type="project" value="InterPro"/>
</dbReference>
<protein>
    <recommendedName>
        <fullName evidence="3">Flagellar FliJ protein</fullName>
    </recommendedName>
</protein>
<dbReference type="Proteomes" id="UP000297258">
    <property type="component" value="Unassembled WGS sequence"/>
</dbReference>
<sequence length="147" mass="16423">MATVSALDTLIDLAQRDVDAAAKRLGAALQQVDAAQQKLHMLLGYRDEYSAKLEAAQKNGMTPLAYHNFVAFLAKLDNAVAGQREVLKHAQYKSGVEKQAWQASERKRLSYRTLSERAAQEALKLDNQRDQKLMDAHAARSAHYKNI</sequence>
<evidence type="ECO:0000313" key="11">
    <source>
        <dbReference type="EMBL" id="TFW32089.1"/>
    </source>
</evidence>
<name>A0A4Y9T044_9BURK</name>
<keyword evidence="9" id="KW-0472">Membrane</keyword>
<dbReference type="Pfam" id="PF02050">
    <property type="entry name" value="FliJ"/>
    <property type="match status" value="1"/>
</dbReference>
<dbReference type="EMBL" id="SPUM01000068">
    <property type="protein sequence ID" value="TFW32089.1"/>
    <property type="molecule type" value="Genomic_DNA"/>
</dbReference>
<dbReference type="InterPro" id="IPR018006">
    <property type="entry name" value="Flag_FliJ_proteobac"/>
</dbReference>
<dbReference type="GO" id="GO:0044781">
    <property type="term" value="P:bacterial-type flagellum organization"/>
    <property type="evidence" value="ECO:0007669"/>
    <property type="project" value="UniProtKB-KW"/>
</dbReference>
<keyword evidence="5" id="KW-1003">Cell membrane</keyword>
<evidence type="ECO:0000256" key="7">
    <source>
        <dbReference type="ARBA" id="ARBA00022795"/>
    </source>
</evidence>
<dbReference type="GO" id="GO:0009288">
    <property type="term" value="C:bacterial-type flagellum"/>
    <property type="evidence" value="ECO:0007669"/>
    <property type="project" value="InterPro"/>
</dbReference>
<organism evidence="11 12">
    <name type="scientific">Massilia horti</name>
    <dbReference type="NCBI Taxonomy" id="2562153"/>
    <lineage>
        <taxon>Bacteria</taxon>
        <taxon>Pseudomonadati</taxon>
        <taxon>Pseudomonadota</taxon>
        <taxon>Betaproteobacteria</taxon>
        <taxon>Burkholderiales</taxon>
        <taxon>Oxalobacteraceae</taxon>
        <taxon>Telluria group</taxon>
        <taxon>Massilia</taxon>
    </lineage>
</organism>
<evidence type="ECO:0000256" key="1">
    <source>
        <dbReference type="ARBA" id="ARBA00004413"/>
    </source>
</evidence>
<evidence type="ECO:0000256" key="10">
    <source>
        <dbReference type="ARBA" id="ARBA00023225"/>
    </source>
</evidence>
<dbReference type="InterPro" id="IPR053716">
    <property type="entry name" value="Flag_assembly_chemotaxis_eff"/>
</dbReference>
<dbReference type="AlphaFoldDB" id="A0A4Y9T044"/>
<evidence type="ECO:0000313" key="12">
    <source>
        <dbReference type="Proteomes" id="UP000297258"/>
    </source>
</evidence>
<evidence type="ECO:0000256" key="9">
    <source>
        <dbReference type="ARBA" id="ARBA00023136"/>
    </source>
</evidence>
<dbReference type="RefSeq" id="WP_135189873.1">
    <property type="nucleotide sequence ID" value="NZ_SPUM01000068.1"/>
</dbReference>
<dbReference type="PIRSF" id="PIRSF019404">
    <property type="entry name" value="FliJ"/>
    <property type="match status" value="1"/>
</dbReference>
<evidence type="ECO:0000256" key="6">
    <source>
        <dbReference type="ARBA" id="ARBA00022500"/>
    </source>
</evidence>
<dbReference type="GO" id="GO:0015031">
    <property type="term" value="P:protein transport"/>
    <property type="evidence" value="ECO:0007669"/>
    <property type="project" value="UniProtKB-KW"/>
</dbReference>
<evidence type="ECO:0000256" key="2">
    <source>
        <dbReference type="ARBA" id="ARBA00010004"/>
    </source>
</evidence>
<dbReference type="InterPro" id="IPR012823">
    <property type="entry name" value="Flagell_FliJ"/>
</dbReference>
<keyword evidence="12" id="KW-1185">Reference proteome</keyword>
<comment type="caution">
    <text evidence="11">The sequence shown here is derived from an EMBL/GenBank/DDBJ whole genome shotgun (WGS) entry which is preliminary data.</text>
</comment>
<keyword evidence="6" id="KW-0145">Chemotaxis</keyword>
<keyword evidence="8" id="KW-0653">Protein transport</keyword>
<keyword evidence="7" id="KW-1005">Bacterial flagellum biogenesis</keyword>
<dbReference type="PRINTS" id="PR01004">
    <property type="entry name" value="FLGFLIJ"/>
</dbReference>
<reference evidence="11 12" key="1">
    <citation type="submission" date="2019-03" db="EMBL/GenBank/DDBJ databases">
        <title>Draft genome of Massilia hortus sp. nov., a novel bacterial species of the Oxalobacteraceae family.</title>
        <authorList>
            <person name="Peta V."/>
            <person name="Raths R."/>
            <person name="Bucking H."/>
        </authorList>
    </citation>
    <scope>NUCLEOTIDE SEQUENCE [LARGE SCALE GENOMIC DNA]</scope>
    <source>
        <strain evidence="11 12">ONC3</strain>
    </source>
</reference>
<keyword evidence="11" id="KW-0282">Flagellum</keyword>
<keyword evidence="4" id="KW-0813">Transport</keyword>
<keyword evidence="11" id="KW-0966">Cell projection</keyword>
<dbReference type="GO" id="GO:0071973">
    <property type="term" value="P:bacterial-type flagellum-dependent cell motility"/>
    <property type="evidence" value="ECO:0007669"/>
    <property type="project" value="InterPro"/>
</dbReference>
<evidence type="ECO:0000256" key="3">
    <source>
        <dbReference type="ARBA" id="ARBA00020392"/>
    </source>
</evidence>
<keyword evidence="11" id="KW-0969">Cilium</keyword>
<dbReference type="GO" id="GO:0006935">
    <property type="term" value="P:chemotaxis"/>
    <property type="evidence" value="ECO:0007669"/>
    <property type="project" value="UniProtKB-KW"/>
</dbReference>
<proteinExistence type="inferred from homology"/>
<dbReference type="PANTHER" id="PTHR38786">
    <property type="entry name" value="FLAGELLAR FLIJ PROTEIN"/>
    <property type="match status" value="1"/>
</dbReference>
<accession>A0A4Y9T044</accession>
<evidence type="ECO:0000256" key="5">
    <source>
        <dbReference type="ARBA" id="ARBA00022475"/>
    </source>
</evidence>
<comment type="subcellular location">
    <subcellularLocation>
        <location evidence="1">Cell membrane</location>
        <topology evidence="1">Peripheral membrane protein</topology>
        <orientation evidence="1">Cytoplasmic side</orientation>
    </subcellularLocation>
</comment>
<dbReference type="GO" id="GO:0005886">
    <property type="term" value="C:plasma membrane"/>
    <property type="evidence" value="ECO:0007669"/>
    <property type="project" value="UniProtKB-SubCell"/>
</dbReference>
<dbReference type="Gene3D" id="1.10.287.1700">
    <property type="match status" value="1"/>
</dbReference>
<evidence type="ECO:0000256" key="4">
    <source>
        <dbReference type="ARBA" id="ARBA00022448"/>
    </source>
</evidence>
<dbReference type="NCBIfam" id="TIGR02473">
    <property type="entry name" value="flagell_FliJ"/>
    <property type="match status" value="1"/>
</dbReference>
<dbReference type="OrthoDB" id="6465096at2"/>
<keyword evidence="10" id="KW-1006">Bacterial flagellum protein export</keyword>
<comment type="similarity">
    <text evidence="2">Belongs to the FliJ family.</text>
</comment>